<protein>
    <submittedName>
        <fullName evidence="5">Helix-turn-helix domain-containing protein</fullName>
    </submittedName>
</protein>
<organism evidence="5 6">
    <name type="scientific">Chitinophaga filiformis</name>
    <name type="common">Myxococcus filiformis</name>
    <name type="synonym">Flexibacter filiformis</name>
    <dbReference type="NCBI Taxonomy" id="104663"/>
    <lineage>
        <taxon>Bacteria</taxon>
        <taxon>Pseudomonadati</taxon>
        <taxon>Bacteroidota</taxon>
        <taxon>Chitinophagia</taxon>
        <taxon>Chitinophagales</taxon>
        <taxon>Chitinophagaceae</taxon>
        <taxon>Chitinophaga</taxon>
    </lineage>
</organism>
<dbReference type="PANTHER" id="PTHR46796">
    <property type="entry name" value="HTH-TYPE TRANSCRIPTIONAL ACTIVATOR RHAS-RELATED"/>
    <property type="match status" value="1"/>
</dbReference>
<dbReference type="EMBL" id="FNBN01000002">
    <property type="protein sequence ID" value="SDF83992.1"/>
    <property type="molecule type" value="Genomic_DNA"/>
</dbReference>
<dbReference type="SMART" id="SM00342">
    <property type="entry name" value="HTH_ARAC"/>
    <property type="match status" value="1"/>
</dbReference>
<proteinExistence type="predicted"/>
<dbReference type="PANTHER" id="PTHR46796:SF13">
    <property type="entry name" value="HTH-TYPE TRANSCRIPTIONAL ACTIVATOR RHAS"/>
    <property type="match status" value="1"/>
</dbReference>
<dbReference type="InterPro" id="IPR050204">
    <property type="entry name" value="AraC_XylS_family_regulators"/>
</dbReference>
<evidence type="ECO:0000256" key="2">
    <source>
        <dbReference type="ARBA" id="ARBA00023125"/>
    </source>
</evidence>
<accession>A0A1G7PCG1</accession>
<dbReference type="GO" id="GO:0043565">
    <property type="term" value="F:sequence-specific DNA binding"/>
    <property type="evidence" value="ECO:0007669"/>
    <property type="project" value="InterPro"/>
</dbReference>
<keyword evidence="2" id="KW-0238">DNA-binding</keyword>
<keyword evidence="1" id="KW-0805">Transcription regulation</keyword>
<evidence type="ECO:0000256" key="1">
    <source>
        <dbReference type="ARBA" id="ARBA00023015"/>
    </source>
</evidence>
<feature type="domain" description="HTH araC/xylS-type" evidence="4">
    <location>
        <begin position="196"/>
        <end position="271"/>
    </location>
</feature>
<name>A0A1G7PCG1_CHIFI</name>
<dbReference type="STRING" id="104663.SAMN04488121_1021143"/>
<sequence>MGIPANIQLLYKPVQPSVRSSTEDVVYREYVPHAQLRNIIYCYWQLKTTQPLSNEFIYRVVADGCIDMYFEPGNPSENYVMGFSSKYTEFSLGNSFHYVGVRFLPTMFPQLFRINAAELSNRYEALNAVAPRLSRFIQENFHSQLSMSNIVRMLDNWFLQLSGTVNFNADNRLYEALDIILKNAGMIHLENDINTGISPRQLRRLFENYIGDTPKTFSKIVRFQQILRAKPSVQSLRRNKLFFDAGYHDQAHFIKEFKHLYGITPAKAFERE</sequence>
<dbReference type="Gene3D" id="1.10.10.60">
    <property type="entry name" value="Homeodomain-like"/>
    <property type="match status" value="1"/>
</dbReference>
<evidence type="ECO:0000313" key="5">
    <source>
        <dbReference type="EMBL" id="SDF83992.1"/>
    </source>
</evidence>
<dbReference type="PROSITE" id="PS01124">
    <property type="entry name" value="HTH_ARAC_FAMILY_2"/>
    <property type="match status" value="1"/>
</dbReference>
<reference evidence="6" key="1">
    <citation type="submission" date="2016-10" db="EMBL/GenBank/DDBJ databases">
        <authorList>
            <person name="Varghese N."/>
            <person name="Submissions S."/>
        </authorList>
    </citation>
    <scope>NUCLEOTIDE SEQUENCE [LARGE SCALE GENOMIC DNA]</scope>
    <source>
        <strain evidence="6">DSM 527</strain>
    </source>
</reference>
<dbReference type="InterPro" id="IPR046532">
    <property type="entry name" value="DUF6597"/>
</dbReference>
<dbReference type="GO" id="GO:0003700">
    <property type="term" value="F:DNA-binding transcription factor activity"/>
    <property type="evidence" value="ECO:0007669"/>
    <property type="project" value="InterPro"/>
</dbReference>
<evidence type="ECO:0000259" key="4">
    <source>
        <dbReference type="PROSITE" id="PS01124"/>
    </source>
</evidence>
<evidence type="ECO:0000256" key="3">
    <source>
        <dbReference type="ARBA" id="ARBA00023163"/>
    </source>
</evidence>
<keyword evidence="3" id="KW-0804">Transcription</keyword>
<dbReference type="Proteomes" id="UP000199045">
    <property type="component" value="Unassembled WGS sequence"/>
</dbReference>
<evidence type="ECO:0000313" key="6">
    <source>
        <dbReference type="Proteomes" id="UP000199045"/>
    </source>
</evidence>
<dbReference type="Pfam" id="PF12833">
    <property type="entry name" value="HTH_18"/>
    <property type="match status" value="1"/>
</dbReference>
<dbReference type="InterPro" id="IPR018060">
    <property type="entry name" value="HTH_AraC"/>
</dbReference>
<dbReference type="Pfam" id="PF20240">
    <property type="entry name" value="DUF6597"/>
    <property type="match status" value="1"/>
</dbReference>
<dbReference type="AlphaFoldDB" id="A0A1G7PCG1"/>
<gene>
    <name evidence="5" type="ORF">SAMN04488121_1021143</name>
</gene>